<reference evidence="15 16" key="1">
    <citation type="submission" date="2019-09" db="EMBL/GenBank/DDBJ databases">
        <authorList>
            <person name="Chandra G."/>
            <person name="Truman W A."/>
        </authorList>
    </citation>
    <scope>NUCLEOTIDE SEQUENCE [LARGE SCALE GENOMIC DNA]</scope>
    <source>
        <strain evidence="15">PS928</strain>
    </source>
</reference>
<dbReference type="FunFam" id="1.10.287.950:FF:000001">
    <property type="entry name" value="Methyl-accepting chemotaxis sensory transducer"/>
    <property type="match status" value="1"/>
</dbReference>
<dbReference type="GO" id="GO:0007165">
    <property type="term" value="P:signal transduction"/>
    <property type="evidence" value="ECO:0007669"/>
    <property type="project" value="UniProtKB-KW"/>
</dbReference>
<accession>A0A5E7SLJ4</accession>
<protein>
    <submittedName>
        <fullName evidence="15">Methyl-accepting chemotaxis protein PctA</fullName>
    </submittedName>
</protein>
<evidence type="ECO:0000313" key="15">
    <source>
        <dbReference type="EMBL" id="VVP87631.1"/>
    </source>
</evidence>
<sequence>MNKNLRFSHKILLAAALIVMAAFASFTLYNDYLQRNAIREDLDSYLNEMGDVTANNIQTWLAGRILLIDNLAQNIAINPEPSTVTSLLEQKALTSTFMASYLGDATGSFTIRPDARMPAGFDPRVRPWYKGAESSSTATLTEPYIDAATGQTIISIATASKKAGQNVGVVGGDLSLQTLIDTLSARDFDGMGYAFLVSSDGKILVHPDKALVMKTLNEAYPDNTPRISRDFSEVQVDGKTRIVTFTPIKGLPSVNWYIGLSVDKDKAFSMLTEFRASAVIATVIAVATIIALLGMLIRILIQPLHVMTRAMADIADGEGDLTKRLTIQNNDEFGVLGTAFNRFVERIHGSIREVSSATGQVNEVALRVVAASNSSMFNSDQQASRTSSVAAAINQLGAAAQEIARNAAQASSQASDARSLAEDGQQVVERSIAAMNQLSSMLSASSTNIESLNSKTVNIGQILEVITSISQQTNLLALNAAIEAARAGEAGRGFAVVADEVRNLAHRTQESAQQVQTMIEELQVGARESVSTMSDSQRHSQDSVVIANLAGERLNSVTLRIGEIDGMNQSVATATEEQTAVVESINVDITEINTLNQEGVENLQSTLRACVDLEQQAGRLKQLVGSFRI</sequence>
<dbReference type="CDD" id="cd11386">
    <property type="entry name" value="MCP_signal"/>
    <property type="match status" value="1"/>
</dbReference>
<dbReference type="InterPro" id="IPR029151">
    <property type="entry name" value="Sensor-like_sf"/>
</dbReference>
<keyword evidence="2" id="KW-1003">Cell membrane</keyword>
<evidence type="ECO:0000256" key="7">
    <source>
        <dbReference type="ARBA" id="ARBA00022989"/>
    </source>
</evidence>
<evidence type="ECO:0000259" key="14">
    <source>
        <dbReference type="PROSITE" id="PS50885"/>
    </source>
</evidence>
<feature type="domain" description="HAMP" evidence="14">
    <location>
        <begin position="298"/>
        <end position="352"/>
    </location>
</feature>
<gene>
    <name evidence="15" type="primary">pctA</name>
    <name evidence="15" type="ORF">PS928_01342</name>
</gene>
<feature type="domain" description="Methyl-accepting transducer" evidence="13">
    <location>
        <begin position="357"/>
        <end position="593"/>
    </location>
</feature>
<keyword evidence="5" id="KW-0997">Cell inner membrane</keyword>
<evidence type="ECO:0000256" key="2">
    <source>
        <dbReference type="ARBA" id="ARBA00022475"/>
    </source>
</evidence>
<keyword evidence="8 12" id="KW-0472">Membrane</keyword>
<feature type="transmembrane region" description="Helical" evidence="12">
    <location>
        <begin position="278"/>
        <end position="301"/>
    </location>
</feature>
<dbReference type="InterPro" id="IPR003660">
    <property type="entry name" value="HAMP_dom"/>
</dbReference>
<dbReference type="PANTHER" id="PTHR32089">
    <property type="entry name" value="METHYL-ACCEPTING CHEMOTAXIS PROTEIN MCPB"/>
    <property type="match status" value="1"/>
</dbReference>
<evidence type="ECO:0000256" key="10">
    <source>
        <dbReference type="ARBA" id="ARBA00029447"/>
    </source>
</evidence>
<dbReference type="SUPFAM" id="SSF58104">
    <property type="entry name" value="Methyl-accepting chemotaxis protein (MCP) signaling domain"/>
    <property type="match status" value="1"/>
</dbReference>
<evidence type="ECO:0000256" key="9">
    <source>
        <dbReference type="ARBA" id="ARBA00023224"/>
    </source>
</evidence>
<dbReference type="GO" id="GO:0016597">
    <property type="term" value="F:amino acid binding"/>
    <property type="evidence" value="ECO:0007669"/>
    <property type="project" value="UniProtKB-ARBA"/>
</dbReference>
<dbReference type="GO" id="GO:0005886">
    <property type="term" value="C:plasma membrane"/>
    <property type="evidence" value="ECO:0007669"/>
    <property type="project" value="UniProtKB-SubCell"/>
</dbReference>
<proteinExistence type="inferred from homology"/>
<dbReference type="FunFam" id="3.30.450.20:FF:000048">
    <property type="entry name" value="Methyl-accepting chemotaxis protein"/>
    <property type="match status" value="1"/>
</dbReference>
<dbReference type="InterPro" id="IPR004089">
    <property type="entry name" value="MCPsignal_dom"/>
</dbReference>
<name>A0A5E7SLJ4_PSEFL</name>
<evidence type="ECO:0000256" key="8">
    <source>
        <dbReference type="ARBA" id="ARBA00023136"/>
    </source>
</evidence>
<organism evidence="15 16">
    <name type="scientific">Pseudomonas fluorescens</name>
    <dbReference type="NCBI Taxonomy" id="294"/>
    <lineage>
        <taxon>Bacteria</taxon>
        <taxon>Pseudomonadati</taxon>
        <taxon>Pseudomonadota</taxon>
        <taxon>Gammaproteobacteria</taxon>
        <taxon>Pseudomonadales</taxon>
        <taxon>Pseudomonadaceae</taxon>
        <taxon>Pseudomonas</taxon>
    </lineage>
</organism>
<keyword evidence="7 12" id="KW-1133">Transmembrane helix</keyword>
<dbReference type="AlphaFoldDB" id="A0A5E7SLJ4"/>
<dbReference type="PROSITE" id="PS50885">
    <property type="entry name" value="HAMP"/>
    <property type="match status" value="1"/>
</dbReference>
<dbReference type="EMBL" id="CABVJF010000004">
    <property type="protein sequence ID" value="VVP87631.1"/>
    <property type="molecule type" value="Genomic_DNA"/>
</dbReference>
<dbReference type="Proteomes" id="UP000381378">
    <property type="component" value="Unassembled WGS sequence"/>
</dbReference>
<dbReference type="GO" id="GO:0043200">
    <property type="term" value="P:response to amino acid"/>
    <property type="evidence" value="ECO:0007669"/>
    <property type="project" value="UniProtKB-ARBA"/>
</dbReference>
<evidence type="ECO:0000256" key="5">
    <source>
        <dbReference type="ARBA" id="ARBA00022519"/>
    </source>
</evidence>
<dbReference type="Pfam" id="PF00672">
    <property type="entry name" value="HAMP"/>
    <property type="match status" value="1"/>
</dbReference>
<dbReference type="CDD" id="cd06225">
    <property type="entry name" value="HAMP"/>
    <property type="match status" value="1"/>
</dbReference>
<comment type="similarity">
    <text evidence="10">Belongs to the methyl-accepting chemotaxis (MCP) protein family.</text>
</comment>
<evidence type="ECO:0000256" key="4">
    <source>
        <dbReference type="ARBA" id="ARBA00022500"/>
    </source>
</evidence>
<dbReference type="Gene3D" id="1.10.287.950">
    <property type="entry name" value="Methyl-accepting chemotaxis protein"/>
    <property type="match status" value="1"/>
</dbReference>
<dbReference type="SUPFAM" id="SSF103190">
    <property type="entry name" value="Sensory domain-like"/>
    <property type="match status" value="1"/>
</dbReference>
<dbReference type="InterPro" id="IPR033479">
    <property type="entry name" value="dCache_1"/>
</dbReference>
<comment type="subcellular location">
    <subcellularLocation>
        <location evidence="1">Cell inner membrane</location>
        <topology evidence="1">Multi-pass membrane protein</topology>
    </subcellularLocation>
</comment>
<dbReference type="GO" id="GO:0006935">
    <property type="term" value="P:chemotaxis"/>
    <property type="evidence" value="ECO:0007669"/>
    <property type="project" value="UniProtKB-KW"/>
</dbReference>
<dbReference type="InterPro" id="IPR004090">
    <property type="entry name" value="Chemotax_Me-accpt_rcpt"/>
</dbReference>
<keyword evidence="4" id="KW-0145">Chemotaxis</keyword>
<evidence type="ECO:0000256" key="12">
    <source>
        <dbReference type="SAM" id="Phobius"/>
    </source>
</evidence>
<evidence type="ECO:0000256" key="1">
    <source>
        <dbReference type="ARBA" id="ARBA00004429"/>
    </source>
</evidence>
<dbReference type="Pfam" id="PF02743">
    <property type="entry name" value="dCache_1"/>
    <property type="match status" value="1"/>
</dbReference>
<dbReference type="GO" id="GO:0004888">
    <property type="term" value="F:transmembrane signaling receptor activity"/>
    <property type="evidence" value="ECO:0007669"/>
    <property type="project" value="InterPro"/>
</dbReference>
<dbReference type="Pfam" id="PF00015">
    <property type="entry name" value="MCPsignal"/>
    <property type="match status" value="1"/>
</dbReference>
<evidence type="ECO:0000256" key="11">
    <source>
        <dbReference type="PROSITE-ProRule" id="PRU00284"/>
    </source>
</evidence>
<dbReference type="PANTHER" id="PTHR32089:SF39">
    <property type="entry name" value="METHYL-ACCEPTING CHEMOTAXIS PROTEIN HLYB"/>
    <property type="match status" value="1"/>
</dbReference>
<keyword evidence="3" id="KW-0488">Methylation</keyword>
<evidence type="ECO:0000256" key="3">
    <source>
        <dbReference type="ARBA" id="ARBA00022481"/>
    </source>
</evidence>
<dbReference type="PRINTS" id="PR00260">
    <property type="entry name" value="CHEMTRNSDUCR"/>
</dbReference>
<keyword evidence="9 11" id="KW-0807">Transducer</keyword>
<dbReference type="CDD" id="cd12912">
    <property type="entry name" value="PDC2_MCP_like"/>
    <property type="match status" value="1"/>
</dbReference>
<keyword evidence="6 12" id="KW-0812">Transmembrane</keyword>
<dbReference type="SMART" id="SM00283">
    <property type="entry name" value="MA"/>
    <property type="match status" value="1"/>
</dbReference>
<dbReference type="PROSITE" id="PS50111">
    <property type="entry name" value="CHEMOTAXIS_TRANSDUC_2"/>
    <property type="match status" value="1"/>
</dbReference>
<evidence type="ECO:0000313" key="16">
    <source>
        <dbReference type="Proteomes" id="UP000381378"/>
    </source>
</evidence>
<dbReference type="OrthoDB" id="7021108at2"/>
<evidence type="ECO:0000256" key="6">
    <source>
        <dbReference type="ARBA" id="ARBA00022692"/>
    </source>
</evidence>
<dbReference type="Gene3D" id="3.30.450.20">
    <property type="entry name" value="PAS domain"/>
    <property type="match status" value="2"/>
</dbReference>
<evidence type="ECO:0000259" key="13">
    <source>
        <dbReference type="PROSITE" id="PS50111"/>
    </source>
</evidence>
<dbReference type="SMART" id="SM00304">
    <property type="entry name" value="HAMP"/>
    <property type="match status" value="1"/>
</dbReference>
<dbReference type="CDD" id="cd12913">
    <property type="entry name" value="PDC1_MCP_like"/>
    <property type="match status" value="1"/>
</dbReference>